<evidence type="ECO:0000256" key="1">
    <source>
        <dbReference type="SAM" id="MobiDB-lite"/>
    </source>
</evidence>
<evidence type="ECO:0000313" key="5">
    <source>
        <dbReference type="Proteomes" id="UP001195903"/>
    </source>
</evidence>
<dbReference type="InterPro" id="IPR022409">
    <property type="entry name" value="PKD/Chitinase_dom"/>
</dbReference>
<dbReference type="SUPFAM" id="SSF49299">
    <property type="entry name" value="PKD domain"/>
    <property type="match status" value="1"/>
</dbReference>
<dbReference type="Pfam" id="PF04450">
    <property type="entry name" value="BSP"/>
    <property type="match status" value="1"/>
</dbReference>
<keyword evidence="5" id="KW-1185">Reference proteome</keyword>
<dbReference type="SMART" id="SM00089">
    <property type="entry name" value="PKD"/>
    <property type="match status" value="1"/>
</dbReference>
<dbReference type="Proteomes" id="UP001195903">
    <property type="component" value="Unassembled WGS sequence"/>
</dbReference>
<dbReference type="PROSITE" id="PS50093">
    <property type="entry name" value="PKD"/>
    <property type="match status" value="1"/>
</dbReference>
<dbReference type="Gene3D" id="2.60.40.10">
    <property type="entry name" value="Immunoglobulins"/>
    <property type="match status" value="1"/>
</dbReference>
<dbReference type="InterPro" id="IPR000421">
    <property type="entry name" value="FA58C"/>
</dbReference>
<sequence>MKTLTLSLLALTVGAALVGCNDGSGFHSTQDPSPVAGNAPGNGAGNTQGTSRNMSSDKGAQISAPGANSPAAEDISKLIDGDTGSKFLTFSPEATIVFKGVKPYVLTSYNLVSANDAPPRDPKTWTLEGSNDGDNWTEIDSRSDQTFSARGKRNSYSLDKAPAAYQYFRFNMVHGGTDQWGGNILQLAELELMVTAEEPIVSFKATNTTPAIGEFVIFHDTSLVNPSKWQWQFEGGNPATSTEQNPLVRFDSLGAKTVTLKASNDKGESELVQEGFIRVWDPNEPWAGFHNPSVSFIKHKPEHPGQKALERVMPDLEAVIHEVSLGVAKVLYHNVTQSKVFNSVTFETDEYEFPAAKSGTDKDMVLMFDLNHIGNLESQGDEALRREILGVLWHELTHGYNHAPQNGQYQPGDEKHTFLEALANYVRIQAGYLEQYRGKVAYIENWNEDAYNQTSFFLEWVANTNRSSDFIRRFNQSAKDIEKWSFDAAFKSIFGEDRGIDVVFKEYQQYLIKDLGLTPNYPTPVAGYRNFAIDAGVSASTTATHIGIWGEGPDKLIDNNIKNKFNAVIETPWWLTQYAPELTPINQVSSVDVLISTPSPVVLNKYSLTTGNDNELRDPTSWTVSASNDGEHWQALGEGYYPPNPPRLTTFHFDVAGNTTAYKHYRFEFDNARSDAGVGGDNGRLVQIGELALLTRN</sequence>
<feature type="chain" id="PRO_5045880342" evidence="2">
    <location>
        <begin position="19"/>
        <end position="697"/>
    </location>
</feature>
<dbReference type="PANTHER" id="PTHR33321">
    <property type="match status" value="1"/>
</dbReference>
<comment type="caution">
    <text evidence="4">The sequence shown here is derived from an EMBL/GenBank/DDBJ whole genome shotgun (WGS) entry which is preliminary data.</text>
</comment>
<evidence type="ECO:0000256" key="2">
    <source>
        <dbReference type="SAM" id="SignalP"/>
    </source>
</evidence>
<feature type="compositionally biased region" description="Polar residues" evidence="1">
    <location>
        <begin position="47"/>
        <end position="58"/>
    </location>
</feature>
<dbReference type="InterPro" id="IPR008979">
    <property type="entry name" value="Galactose-bd-like_sf"/>
</dbReference>
<dbReference type="PROSITE" id="PS51257">
    <property type="entry name" value="PROKAR_LIPOPROTEIN"/>
    <property type="match status" value="1"/>
</dbReference>
<keyword evidence="2" id="KW-0732">Signal</keyword>
<dbReference type="InterPro" id="IPR035986">
    <property type="entry name" value="PKD_dom_sf"/>
</dbReference>
<dbReference type="PANTHER" id="PTHR33321:SF12">
    <property type="entry name" value="PLANT BASIC SECRETORY PROTEIN (BSP) FAMILY PROTEIN"/>
    <property type="match status" value="1"/>
</dbReference>
<dbReference type="InterPro" id="IPR000601">
    <property type="entry name" value="PKD_dom"/>
</dbReference>
<dbReference type="Gene3D" id="2.60.120.260">
    <property type="entry name" value="Galactose-binding domain-like"/>
    <property type="match status" value="2"/>
</dbReference>
<dbReference type="CDD" id="cd00146">
    <property type="entry name" value="PKD"/>
    <property type="match status" value="1"/>
</dbReference>
<proteinExistence type="predicted"/>
<protein>
    <submittedName>
        <fullName evidence="4">Discoidin domain-containing protein</fullName>
    </submittedName>
</protein>
<gene>
    <name evidence="4" type="ORF">KJI95_07720</name>
</gene>
<dbReference type="SUPFAM" id="SSF49785">
    <property type="entry name" value="Galactose-binding domain-like"/>
    <property type="match status" value="1"/>
</dbReference>
<evidence type="ECO:0000313" key="4">
    <source>
        <dbReference type="EMBL" id="MBT1444414.1"/>
    </source>
</evidence>
<dbReference type="RefSeq" id="WP_214506600.1">
    <property type="nucleotide sequence ID" value="NZ_JAHEPS010000002.1"/>
</dbReference>
<dbReference type="EMBL" id="JAHEPS010000002">
    <property type="protein sequence ID" value="MBT1444414.1"/>
    <property type="molecule type" value="Genomic_DNA"/>
</dbReference>
<feature type="region of interest" description="Disordered" evidence="1">
    <location>
        <begin position="27"/>
        <end position="72"/>
    </location>
</feature>
<organism evidence="4 5">
    <name type="scientific">Shewanella jiangmenensis</name>
    <dbReference type="NCBI Taxonomy" id="2837387"/>
    <lineage>
        <taxon>Bacteria</taxon>
        <taxon>Pseudomonadati</taxon>
        <taxon>Pseudomonadota</taxon>
        <taxon>Gammaproteobacteria</taxon>
        <taxon>Alteromonadales</taxon>
        <taxon>Shewanellaceae</taxon>
        <taxon>Shewanella</taxon>
    </lineage>
</organism>
<name>A0ABS5V1R6_9GAMM</name>
<dbReference type="InterPro" id="IPR007541">
    <property type="entry name" value="Uncharacterised_BSP"/>
</dbReference>
<reference evidence="4 5" key="1">
    <citation type="submission" date="2021-05" db="EMBL/GenBank/DDBJ databases">
        <title>Shewanella sp. JM162201.</title>
        <authorList>
            <person name="Xu S."/>
            <person name="Li A."/>
        </authorList>
    </citation>
    <scope>NUCLEOTIDE SEQUENCE [LARGE SCALE GENOMIC DNA]</scope>
    <source>
        <strain evidence="4 5">JM162201</strain>
    </source>
</reference>
<evidence type="ECO:0000259" key="3">
    <source>
        <dbReference type="PROSITE" id="PS50093"/>
    </source>
</evidence>
<accession>A0ABS5V1R6</accession>
<feature type="domain" description="PKD" evidence="3">
    <location>
        <begin position="199"/>
        <end position="267"/>
    </location>
</feature>
<feature type="signal peptide" evidence="2">
    <location>
        <begin position="1"/>
        <end position="18"/>
    </location>
</feature>
<dbReference type="InterPro" id="IPR013783">
    <property type="entry name" value="Ig-like_fold"/>
</dbReference>
<dbReference type="Pfam" id="PF00754">
    <property type="entry name" value="F5_F8_type_C"/>
    <property type="match status" value="1"/>
</dbReference>